<keyword evidence="1" id="KW-1133">Transmembrane helix</keyword>
<evidence type="ECO:0000256" key="1">
    <source>
        <dbReference type="SAM" id="Phobius"/>
    </source>
</evidence>
<organism evidence="2 3">
    <name type="scientific">Castellaniella denitrificans</name>
    <dbReference type="NCBI Taxonomy" id="56119"/>
    <lineage>
        <taxon>Bacteria</taxon>
        <taxon>Pseudomonadati</taxon>
        <taxon>Pseudomonadota</taxon>
        <taxon>Betaproteobacteria</taxon>
        <taxon>Burkholderiales</taxon>
        <taxon>Alcaligenaceae</taxon>
        <taxon>Castellaniella</taxon>
    </lineage>
</organism>
<keyword evidence="1" id="KW-0812">Transmembrane</keyword>
<keyword evidence="3" id="KW-1185">Reference proteome</keyword>
<protein>
    <submittedName>
        <fullName evidence="2">Uncharacterized protein</fullName>
    </submittedName>
</protein>
<comment type="caution">
    <text evidence="2">The sequence shown here is derived from an EMBL/GenBank/DDBJ whole genome shotgun (WGS) entry which is preliminary data.</text>
</comment>
<accession>A0ABT4M6W0</accession>
<gene>
    <name evidence="2" type="ORF">O4H32_13995</name>
</gene>
<dbReference type="RefSeq" id="WP_269360172.1">
    <property type="nucleotide sequence ID" value="NZ_JAPWHE010000014.1"/>
</dbReference>
<feature type="transmembrane region" description="Helical" evidence="1">
    <location>
        <begin position="36"/>
        <end position="58"/>
    </location>
</feature>
<evidence type="ECO:0000313" key="2">
    <source>
        <dbReference type="EMBL" id="MCZ4331057.1"/>
    </source>
</evidence>
<proteinExistence type="predicted"/>
<keyword evidence="1" id="KW-0472">Membrane</keyword>
<feature type="transmembrane region" description="Helical" evidence="1">
    <location>
        <begin position="7"/>
        <end position="24"/>
    </location>
</feature>
<sequence length="210" mass="23537">MDNGKRYAEWALVFAAGCVAGWLWTIRPGVLAEIEWLQVMTAFGTVGAVIVALFVALSNQSAQNEAARKRAVFAAAKMSPRLASLRAKLEVLMRRLNGAWVGVFPREIEDLQLSIAETDVGYDLSDIEPLSALRGDAALAALRALMSLDRLKHKASRWREFCEHPENEQERLEIYQAWIHQLQDIMSSLDVAEEECSNALPYQLSARVMY</sequence>
<reference evidence="2" key="1">
    <citation type="submission" date="2022-12" db="EMBL/GenBank/DDBJ databases">
        <title>Bacterial isolates from different developmental stages of Nematostella vectensis.</title>
        <authorList>
            <person name="Fraune S."/>
        </authorList>
    </citation>
    <scope>NUCLEOTIDE SEQUENCE</scope>
    <source>
        <strain evidence="2">G21619-S1</strain>
    </source>
</reference>
<dbReference type="Proteomes" id="UP001068379">
    <property type="component" value="Unassembled WGS sequence"/>
</dbReference>
<evidence type="ECO:0000313" key="3">
    <source>
        <dbReference type="Proteomes" id="UP001068379"/>
    </source>
</evidence>
<dbReference type="EMBL" id="JAPWHE010000014">
    <property type="protein sequence ID" value="MCZ4331057.1"/>
    <property type="molecule type" value="Genomic_DNA"/>
</dbReference>
<name>A0ABT4M6W0_9BURK</name>